<proteinExistence type="predicted"/>
<dbReference type="AlphaFoldDB" id="A0A0R3W3Y7"/>
<name>A0A0R3W3Y7_TAEAS</name>
<dbReference type="WBParaSite" id="TASK_0000468501-mRNA-1">
    <property type="protein sequence ID" value="TASK_0000468501-mRNA-1"/>
    <property type="gene ID" value="TASK_0000468501"/>
</dbReference>
<accession>A0A0R3W3Y7</accession>
<organism evidence="1">
    <name type="scientific">Taenia asiatica</name>
    <name type="common">Asian tapeworm</name>
    <dbReference type="NCBI Taxonomy" id="60517"/>
    <lineage>
        <taxon>Eukaryota</taxon>
        <taxon>Metazoa</taxon>
        <taxon>Spiralia</taxon>
        <taxon>Lophotrochozoa</taxon>
        <taxon>Platyhelminthes</taxon>
        <taxon>Cestoda</taxon>
        <taxon>Eucestoda</taxon>
        <taxon>Cyclophyllidea</taxon>
        <taxon>Taeniidae</taxon>
        <taxon>Taenia</taxon>
    </lineage>
</organism>
<sequence length="100" mass="11518">MKKTEKKPISLARAITPECLSLKMLLVRPRGIHFFSLEPGDTHMATIGYNKLCLRRFDSKRMIAIRKQLCHTSQFLSNTQSNHFGGPCVDGIWKVQQFRL</sequence>
<reference evidence="1" key="1">
    <citation type="submission" date="2017-02" db="UniProtKB">
        <authorList>
            <consortium name="WormBaseParasite"/>
        </authorList>
    </citation>
    <scope>IDENTIFICATION</scope>
</reference>
<evidence type="ECO:0000313" key="1">
    <source>
        <dbReference type="WBParaSite" id="TASK_0000468501-mRNA-1"/>
    </source>
</evidence>
<protein>
    <submittedName>
        <fullName evidence="1">tRNA(m1A58)-methyltransferase subunit TRM6</fullName>
    </submittedName>
</protein>